<feature type="non-terminal residue" evidence="1">
    <location>
        <position position="75"/>
    </location>
</feature>
<feature type="non-terminal residue" evidence="1">
    <location>
        <position position="1"/>
    </location>
</feature>
<organism evidence="1">
    <name type="scientific">Arion vulgaris</name>
    <dbReference type="NCBI Taxonomy" id="1028688"/>
    <lineage>
        <taxon>Eukaryota</taxon>
        <taxon>Metazoa</taxon>
        <taxon>Spiralia</taxon>
        <taxon>Lophotrochozoa</taxon>
        <taxon>Mollusca</taxon>
        <taxon>Gastropoda</taxon>
        <taxon>Heterobranchia</taxon>
        <taxon>Euthyneura</taxon>
        <taxon>Panpulmonata</taxon>
        <taxon>Eupulmonata</taxon>
        <taxon>Stylommatophora</taxon>
        <taxon>Helicina</taxon>
        <taxon>Arionoidea</taxon>
        <taxon>Arionidae</taxon>
        <taxon>Arion</taxon>
    </lineage>
</organism>
<accession>A0A0B7C2M2</accession>
<evidence type="ECO:0000313" key="1">
    <source>
        <dbReference type="EMBL" id="CEK99428.1"/>
    </source>
</evidence>
<protein>
    <submittedName>
        <fullName evidence="1">Uncharacterized protein</fullName>
    </submittedName>
</protein>
<dbReference type="EMBL" id="HACG01052557">
    <property type="protein sequence ID" value="CEK99428.1"/>
    <property type="molecule type" value="Transcribed_RNA"/>
</dbReference>
<dbReference type="AlphaFoldDB" id="A0A0B7C2M2"/>
<gene>
    <name evidence="1" type="primary">ORF221243</name>
</gene>
<sequence>LHMKQHKKKRFIQFGNHFHEVQVSVTRNAEGQLVQEYNLPILSALGHEKSVDVSKGDDQLLVKDEFCEASNETNV</sequence>
<reference evidence="1" key="1">
    <citation type="submission" date="2014-12" db="EMBL/GenBank/DDBJ databases">
        <title>Insight into the proteome of Arion vulgaris.</title>
        <authorList>
            <person name="Aradska J."/>
            <person name="Bulat T."/>
            <person name="Smidak R."/>
            <person name="Sarate P."/>
            <person name="Gangsoo J."/>
            <person name="Sialana F."/>
            <person name="Bilban M."/>
            <person name="Lubec G."/>
        </authorList>
    </citation>
    <scope>NUCLEOTIDE SEQUENCE</scope>
    <source>
        <tissue evidence="1">Skin</tissue>
    </source>
</reference>
<proteinExistence type="predicted"/>
<name>A0A0B7C2M2_9EUPU</name>